<organism evidence="1 2">
    <name type="scientific">Rhodoferax lithotrophicus</name>
    <dbReference type="NCBI Taxonomy" id="2798804"/>
    <lineage>
        <taxon>Bacteria</taxon>
        <taxon>Pseudomonadati</taxon>
        <taxon>Pseudomonadota</taxon>
        <taxon>Betaproteobacteria</taxon>
        <taxon>Burkholderiales</taxon>
        <taxon>Comamonadaceae</taxon>
        <taxon>Rhodoferax</taxon>
    </lineage>
</organism>
<evidence type="ECO:0008006" key="3">
    <source>
        <dbReference type="Google" id="ProtNLM"/>
    </source>
</evidence>
<proteinExistence type="predicted"/>
<gene>
    <name evidence="1" type="ORF">MIZ03_2077</name>
</gene>
<keyword evidence="2" id="KW-1185">Reference proteome</keyword>
<dbReference type="InterPro" id="IPR036249">
    <property type="entry name" value="Thioredoxin-like_sf"/>
</dbReference>
<name>A0ABM7MLS5_9BURK</name>
<dbReference type="EMBL" id="AP024238">
    <property type="protein sequence ID" value="BCO27189.1"/>
    <property type="molecule type" value="Genomic_DNA"/>
</dbReference>
<dbReference type="RefSeq" id="WP_223911840.1">
    <property type="nucleotide sequence ID" value="NZ_AP024238.1"/>
</dbReference>
<dbReference type="Gene3D" id="3.40.30.10">
    <property type="entry name" value="Glutaredoxin"/>
    <property type="match status" value="1"/>
</dbReference>
<reference evidence="1 2" key="1">
    <citation type="journal article" date="2021" name="Microbiol. Spectr.">
        <title>A Single Bacterium Capable of Oxidation and Reduction of Iron at Circumneutral pH.</title>
        <authorList>
            <person name="Kato S."/>
            <person name="Ohkuma M."/>
        </authorList>
    </citation>
    <scope>NUCLEOTIDE SEQUENCE [LARGE SCALE GENOMIC DNA]</scope>
    <source>
        <strain evidence="1 2">MIZ03</strain>
    </source>
</reference>
<protein>
    <recommendedName>
        <fullName evidence="3">Thioredoxin-like fold domain-containing protein</fullName>
    </recommendedName>
</protein>
<evidence type="ECO:0000313" key="1">
    <source>
        <dbReference type="EMBL" id="BCO27189.1"/>
    </source>
</evidence>
<accession>A0ABM7MLS5</accession>
<dbReference type="SUPFAM" id="SSF52833">
    <property type="entry name" value="Thioredoxin-like"/>
    <property type="match status" value="1"/>
</dbReference>
<dbReference type="Proteomes" id="UP000824366">
    <property type="component" value="Chromosome"/>
</dbReference>
<sequence length="164" mass="17697">MSLVHVGIRRRNALVMGLASSLAGMSYGASDTLPVPGSLPDALNTALKRGSPLVVMVSLEGCPFCKIARENYLLPIQGQSGLFIVQMDIRSHQMVLGFDGVRQTQDHLIKSWRIKVAPTVLFLGQGGKEVAERLVGGYIPDFYGSYLDDRLRVARAAVVAEGAI</sequence>
<evidence type="ECO:0000313" key="2">
    <source>
        <dbReference type="Proteomes" id="UP000824366"/>
    </source>
</evidence>